<comment type="subcellular location">
    <subcellularLocation>
        <location evidence="1">Membrane</location>
        <topology evidence="1">Multi-pass membrane protein</topology>
    </subcellularLocation>
</comment>
<reference evidence="7" key="1">
    <citation type="submission" date="2022-02" db="EMBL/GenBank/DDBJ databases">
        <title>Paenibacillus sp. MBLB1832 Whole Genome Shotgun Sequencing.</title>
        <authorList>
            <person name="Hwang C.Y."/>
            <person name="Cho E.-S."/>
            <person name="Seo M.-J."/>
        </authorList>
    </citation>
    <scope>NUCLEOTIDE SEQUENCE</scope>
    <source>
        <strain evidence="7">MBLB1832</strain>
    </source>
</reference>
<dbReference type="InterPro" id="IPR004307">
    <property type="entry name" value="TspO_MBR"/>
</dbReference>
<proteinExistence type="inferred from homology"/>
<keyword evidence="5 6" id="KW-0472">Membrane</keyword>
<dbReference type="RefSeq" id="WP_314795552.1">
    <property type="nucleotide sequence ID" value="NZ_CP130319.1"/>
</dbReference>
<dbReference type="FunFam" id="1.20.1260.100:FF:000001">
    <property type="entry name" value="translocator protein 2"/>
    <property type="match status" value="1"/>
</dbReference>
<keyword evidence="8" id="KW-1185">Reference proteome</keyword>
<evidence type="ECO:0000256" key="2">
    <source>
        <dbReference type="ARBA" id="ARBA00007524"/>
    </source>
</evidence>
<dbReference type="PANTHER" id="PTHR10057:SF0">
    <property type="entry name" value="TRANSLOCATOR PROTEIN"/>
    <property type="match status" value="1"/>
</dbReference>
<feature type="transmembrane region" description="Helical" evidence="6">
    <location>
        <begin position="43"/>
        <end position="64"/>
    </location>
</feature>
<feature type="transmembrane region" description="Helical" evidence="6">
    <location>
        <begin position="127"/>
        <end position="150"/>
    </location>
</feature>
<keyword evidence="4 6" id="KW-1133">Transmembrane helix</keyword>
<accession>A0AA96RIH6</accession>
<evidence type="ECO:0000256" key="3">
    <source>
        <dbReference type="ARBA" id="ARBA00022692"/>
    </source>
</evidence>
<dbReference type="GO" id="GO:0033013">
    <property type="term" value="P:tetrapyrrole metabolic process"/>
    <property type="evidence" value="ECO:0007669"/>
    <property type="project" value="UniProtKB-ARBA"/>
</dbReference>
<dbReference type="InterPro" id="IPR038330">
    <property type="entry name" value="TspO/MBR-related_sf"/>
</dbReference>
<comment type="similarity">
    <text evidence="2">Belongs to the TspO/BZRP family.</text>
</comment>
<dbReference type="PIRSF" id="PIRSF005859">
    <property type="entry name" value="PBR"/>
    <property type="match status" value="1"/>
</dbReference>
<dbReference type="EMBL" id="CP130319">
    <property type="protein sequence ID" value="WNR42259.1"/>
    <property type="molecule type" value="Genomic_DNA"/>
</dbReference>
<evidence type="ECO:0000256" key="5">
    <source>
        <dbReference type="ARBA" id="ARBA00023136"/>
    </source>
</evidence>
<dbReference type="Gene3D" id="1.20.1260.100">
    <property type="entry name" value="TspO/MBR protein"/>
    <property type="match status" value="1"/>
</dbReference>
<evidence type="ECO:0000313" key="8">
    <source>
        <dbReference type="Proteomes" id="UP001304650"/>
    </source>
</evidence>
<gene>
    <name evidence="7" type="ORF">MJB10_14045</name>
</gene>
<dbReference type="PANTHER" id="PTHR10057">
    <property type="entry name" value="PERIPHERAL-TYPE BENZODIAZEPINE RECEPTOR"/>
    <property type="match status" value="1"/>
</dbReference>
<keyword evidence="3 6" id="KW-0812">Transmembrane</keyword>
<organism evidence="7 8">
    <name type="scientific">Paenibacillus roseopurpureus</name>
    <dbReference type="NCBI Taxonomy" id="2918901"/>
    <lineage>
        <taxon>Bacteria</taxon>
        <taxon>Bacillati</taxon>
        <taxon>Bacillota</taxon>
        <taxon>Bacilli</taxon>
        <taxon>Bacillales</taxon>
        <taxon>Paenibacillaceae</taxon>
        <taxon>Paenibacillus</taxon>
    </lineage>
</organism>
<dbReference type="CDD" id="cd15904">
    <property type="entry name" value="TSPO_MBR"/>
    <property type="match status" value="1"/>
</dbReference>
<sequence>MFTFIIVFLITYALFSISGVLFPTDRPYYAALKKPSWTPPAPLFGIVWAILYGLISASVAIVYMKTDRFQQASSSYMLILLLNYVANQAFSFFEFKLKNLRLAFLDSALVAFTTFMLIYATIPYSKLAAWLLLPYLLWSCFATLLAWSIYQLNKGTTHAY</sequence>
<protein>
    <submittedName>
        <fullName evidence="7">TspO/MBR family protein</fullName>
    </submittedName>
</protein>
<dbReference type="Proteomes" id="UP001304650">
    <property type="component" value="Chromosome"/>
</dbReference>
<feature type="transmembrane region" description="Helical" evidence="6">
    <location>
        <begin position="99"/>
        <end position="120"/>
    </location>
</feature>
<dbReference type="Pfam" id="PF03073">
    <property type="entry name" value="TspO_MBR"/>
    <property type="match status" value="1"/>
</dbReference>
<evidence type="ECO:0000256" key="1">
    <source>
        <dbReference type="ARBA" id="ARBA00004141"/>
    </source>
</evidence>
<name>A0AA96RIH6_9BACL</name>
<dbReference type="KEGG" id="proo:MJB10_14045"/>
<dbReference type="AlphaFoldDB" id="A0AA96RIH6"/>
<dbReference type="GO" id="GO:0016020">
    <property type="term" value="C:membrane"/>
    <property type="evidence" value="ECO:0007669"/>
    <property type="project" value="UniProtKB-SubCell"/>
</dbReference>
<evidence type="ECO:0000313" key="7">
    <source>
        <dbReference type="EMBL" id="WNR42259.1"/>
    </source>
</evidence>
<evidence type="ECO:0000256" key="4">
    <source>
        <dbReference type="ARBA" id="ARBA00022989"/>
    </source>
</evidence>
<evidence type="ECO:0000256" key="6">
    <source>
        <dbReference type="SAM" id="Phobius"/>
    </source>
</evidence>